<gene>
    <name evidence="1" type="ORF">ACFQDI_07195</name>
</gene>
<evidence type="ECO:0000313" key="2">
    <source>
        <dbReference type="Proteomes" id="UP001596052"/>
    </source>
</evidence>
<reference evidence="2" key="1">
    <citation type="journal article" date="2019" name="Int. J. Syst. Evol. Microbiol.">
        <title>The Global Catalogue of Microorganisms (GCM) 10K type strain sequencing project: providing services to taxonomists for standard genome sequencing and annotation.</title>
        <authorList>
            <consortium name="The Broad Institute Genomics Platform"/>
            <consortium name="The Broad Institute Genome Sequencing Center for Infectious Disease"/>
            <person name="Wu L."/>
            <person name="Ma J."/>
        </authorList>
    </citation>
    <scope>NUCLEOTIDE SEQUENCE [LARGE SCALE GENOMIC DNA]</scope>
    <source>
        <strain evidence="2">CGMCC 4.1469</strain>
    </source>
</reference>
<protein>
    <recommendedName>
        <fullName evidence="3">PEP-CTERM protein-sorting domain-containing protein</fullName>
    </recommendedName>
</protein>
<dbReference type="Proteomes" id="UP001596052">
    <property type="component" value="Unassembled WGS sequence"/>
</dbReference>
<accession>A0ABW0KMK8</accession>
<name>A0ABW0KMK8_9BACT</name>
<evidence type="ECO:0008006" key="3">
    <source>
        <dbReference type="Google" id="ProtNLM"/>
    </source>
</evidence>
<dbReference type="RefSeq" id="WP_377164901.1">
    <property type="nucleotide sequence ID" value="NZ_JBHSMQ010000002.1"/>
</dbReference>
<proteinExistence type="predicted"/>
<sequence length="373" mass="39876">MRIHEVRLCLYAGIIGAMLWPQDAHAYLGSFEEQDGYRVPMNGQILSGYLAGDAQYYLNNNMANGYTGVVPVGAYPNTLGDGTNGPDVSRYNAGQYGTNSYGPGGGAADIADNSGLWKALSGGRLYEDATAPYYYGSQYDRNQIVAYRNTMPHTGSQTLNLMASDQSLSYLYIMDSRDFGGISPASTEGLLVRMSFWVKPSDWDDPDTGNILGVSLLDAANQFVFEVGYTGDNFLQYRLSGGAWQTTAYQMGTLGWSEITVALDTLNNTASLGISAYNDANSLLGSSSSVINSLSLGLSSGAITGLQWDLRGGTLDNGAISYIQSFDDFNFSVASVTPVPEPGGVVLVLLAAALLNAPRRRGGMKTQGLGWEE</sequence>
<evidence type="ECO:0000313" key="1">
    <source>
        <dbReference type="EMBL" id="MFC5454629.1"/>
    </source>
</evidence>
<comment type="caution">
    <text evidence="1">The sequence shown here is derived from an EMBL/GenBank/DDBJ whole genome shotgun (WGS) entry which is preliminary data.</text>
</comment>
<keyword evidence="2" id="KW-1185">Reference proteome</keyword>
<dbReference type="EMBL" id="JBHSMQ010000002">
    <property type="protein sequence ID" value="MFC5454629.1"/>
    <property type="molecule type" value="Genomic_DNA"/>
</dbReference>
<organism evidence="1 2">
    <name type="scientific">Prosthecobacter fluviatilis</name>
    <dbReference type="NCBI Taxonomy" id="445931"/>
    <lineage>
        <taxon>Bacteria</taxon>
        <taxon>Pseudomonadati</taxon>
        <taxon>Verrucomicrobiota</taxon>
        <taxon>Verrucomicrobiia</taxon>
        <taxon>Verrucomicrobiales</taxon>
        <taxon>Verrucomicrobiaceae</taxon>
        <taxon>Prosthecobacter</taxon>
    </lineage>
</organism>